<dbReference type="InterPro" id="IPR000089">
    <property type="entry name" value="Biotin_lipoyl"/>
</dbReference>
<dbReference type="AlphaFoldDB" id="A0A162MUS2"/>
<sequence length="138" mass="14636">MKRFRITINGNTYEVEVEELGVDAVPSPTVKAETPKVVETPKVEAPKAETKPVKEAASQPAPKKAVTGKLTVNAPMPGTILSVKVKPGTQVKKGDCLMILEAMKMENEILAPEDGKVVSIEVAEGTSVNTGDLLAVLE</sequence>
<protein>
    <submittedName>
        <fullName evidence="4">Glutaconyl-CoA decarboxylase subunit gamma</fullName>
        <ecNumber evidence="4">4.1.1.70</ecNumber>
    </submittedName>
</protein>
<dbReference type="STRING" id="520767.ATZ99_04900"/>
<dbReference type="EMBL" id="LOHZ01000021">
    <property type="protein sequence ID" value="KYO67612.1"/>
    <property type="molecule type" value="Genomic_DNA"/>
</dbReference>
<dbReference type="Proteomes" id="UP000075737">
    <property type="component" value="Unassembled WGS sequence"/>
</dbReference>
<dbReference type="PANTHER" id="PTHR45266">
    <property type="entry name" value="OXALOACETATE DECARBOXYLASE ALPHA CHAIN"/>
    <property type="match status" value="1"/>
</dbReference>
<keyword evidence="4" id="KW-0456">Lyase</keyword>
<dbReference type="PROSITE" id="PS50968">
    <property type="entry name" value="BIOTINYL_LIPOYL"/>
    <property type="match status" value="1"/>
</dbReference>
<proteinExistence type="predicted"/>
<dbReference type="InterPro" id="IPR011053">
    <property type="entry name" value="Single_hybrid_motif"/>
</dbReference>
<evidence type="ECO:0000313" key="4">
    <source>
        <dbReference type="EMBL" id="KYO67612.1"/>
    </source>
</evidence>
<evidence type="ECO:0000313" key="5">
    <source>
        <dbReference type="Proteomes" id="UP000075737"/>
    </source>
</evidence>
<reference evidence="4 5" key="1">
    <citation type="submission" date="2015-12" db="EMBL/GenBank/DDBJ databases">
        <title>Draft genome of Thermovenabulum gondwanense isolated from a red thermophilic microbial mat colonisisng an outflow channel of a bore well.</title>
        <authorList>
            <person name="Patel B.K."/>
        </authorList>
    </citation>
    <scope>NUCLEOTIDE SEQUENCE [LARGE SCALE GENOMIC DNA]</scope>
    <source>
        <strain evidence="4 5">R270</strain>
    </source>
</reference>
<keyword evidence="5" id="KW-1185">Reference proteome</keyword>
<dbReference type="InterPro" id="IPR050709">
    <property type="entry name" value="Biotin_Carboxyl_Carrier/Decarb"/>
</dbReference>
<dbReference type="Pfam" id="PF00364">
    <property type="entry name" value="Biotin_lipoyl"/>
    <property type="match status" value="1"/>
</dbReference>
<evidence type="ECO:0000259" key="3">
    <source>
        <dbReference type="PROSITE" id="PS50968"/>
    </source>
</evidence>
<dbReference type="PANTHER" id="PTHR45266:SF3">
    <property type="entry name" value="OXALOACETATE DECARBOXYLASE ALPHA CHAIN"/>
    <property type="match status" value="1"/>
</dbReference>
<dbReference type="SUPFAM" id="SSF51230">
    <property type="entry name" value="Single hybrid motif"/>
    <property type="match status" value="1"/>
</dbReference>
<feature type="compositionally biased region" description="Basic and acidic residues" evidence="2">
    <location>
        <begin position="36"/>
        <end position="54"/>
    </location>
</feature>
<organism evidence="4 5">
    <name type="scientific">Thermovenabulum gondwanense</name>
    <dbReference type="NCBI Taxonomy" id="520767"/>
    <lineage>
        <taxon>Bacteria</taxon>
        <taxon>Bacillati</taxon>
        <taxon>Bacillota</taxon>
        <taxon>Clostridia</taxon>
        <taxon>Thermosediminibacterales</taxon>
        <taxon>Thermosediminibacteraceae</taxon>
        <taxon>Thermovenabulum</taxon>
    </lineage>
</organism>
<dbReference type="EC" id="4.1.1.70" evidence="4"/>
<dbReference type="InterPro" id="IPR001882">
    <property type="entry name" value="Biotin_BS"/>
</dbReference>
<dbReference type="RefSeq" id="WP_068747665.1">
    <property type="nucleotide sequence ID" value="NZ_LOHZ01000021.1"/>
</dbReference>
<name>A0A162MUS2_9FIRM</name>
<evidence type="ECO:0000256" key="2">
    <source>
        <dbReference type="SAM" id="MobiDB-lite"/>
    </source>
</evidence>
<dbReference type="PROSITE" id="PS00188">
    <property type="entry name" value="BIOTIN"/>
    <property type="match status" value="1"/>
</dbReference>
<dbReference type="CDD" id="cd06850">
    <property type="entry name" value="biotinyl_domain"/>
    <property type="match status" value="1"/>
</dbReference>
<dbReference type="FunFam" id="2.40.50.100:FF:000003">
    <property type="entry name" value="Acetyl-CoA carboxylase biotin carboxyl carrier protein"/>
    <property type="match status" value="1"/>
</dbReference>
<dbReference type="GO" id="GO:0016829">
    <property type="term" value="F:lyase activity"/>
    <property type="evidence" value="ECO:0007669"/>
    <property type="project" value="UniProtKB-KW"/>
</dbReference>
<feature type="region of interest" description="Disordered" evidence="2">
    <location>
        <begin position="36"/>
        <end position="66"/>
    </location>
</feature>
<dbReference type="OrthoDB" id="9812676at2"/>
<comment type="caution">
    <text evidence="4">The sequence shown here is derived from an EMBL/GenBank/DDBJ whole genome shotgun (WGS) entry which is preliminary data.</text>
</comment>
<dbReference type="Gene3D" id="2.40.50.100">
    <property type="match status" value="1"/>
</dbReference>
<gene>
    <name evidence="4" type="primary">gcdC</name>
    <name evidence="4" type="ORF">ATZ99_04900</name>
</gene>
<feature type="domain" description="Lipoyl-binding" evidence="3">
    <location>
        <begin position="65"/>
        <end position="138"/>
    </location>
</feature>
<accession>A0A162MUS2</accession>
<evidence type="ECO:0000256" key="1">
    <source>
        <dbReference type="ARBA" id="ARBA00023267"/>
    </source>
</evidence>
<keyword evidence="1" id="KW-0092">Biotin</keyword>